<dbReference type="STRING" id="946333.A4W93_26025"/>
<dbReference type="Proteomes" id="UP000193427">
    <property type="component" value="Chromosome"/>
</dbReference>
<dbReference type="GO" id="GO:0016301">
    <property type="term" value="F:kinase activity"/>
    <property type="evidence" value="ECO:0007669"/>
    <property type="project" value="UniProtKB-KW"/>
</dbReference>
<dbReference type="PANTHER" id="PTHR33799:SF1">
    <property type="entry name" value="PTS SYSTEM MANNOSE-SPECIFIC EIIAB COMPONENT-RELATED"/>
    <property type="match status" value="1"/>
</dbReference>
<keyword evidence="9" id="KW-1185">Reference proteome</keyword>
<dbReference type="SUPFAM" id="SSF53062">
    <property type="entry name" value="PTS system fructose IIA component-like"/>
    <property type="match status" value="1"/>
</dbReference>
<evidence type="ECO:0000256" key="7">
    <source>
        <dbReference type="ARBA" id="ARBA00022777"/>
    </source>
</evidence>
<dbReference type="OrthoDB" id="8795346at2"/>
<dbReference type="PANTHER" id="PTHR33799">
    <property type="entry name" value="PTS PERMEASE-RELATED-RELATED"/>
    <property type="match status" value="1"/>
</dbReference>
<dbReference type="PROSITE" id="PS51096">
    <property type="entry name" value="PTS_EIIA_TYPE_4"/>
    <property type="match status" value="1"/>
</dbReference>
<dbReference type="InterPro" id="IPR036662">
    <property type="entry name" value="PTS_EIIA_man-typ_sf"/>
</dbReference>
<dbReference type="Pfam" id="PF03610">
    <property type="entry name" value="EIIA-man"/>
    <property type="match status" value="1"/>
</dbReference>
<protein>
    <submittedName>
        <fullName evidence="8">PTS fructose transporter subunit IIA</fullName>
    </submittedName>
</protein>
<evidence type="ECO:0000256" key="2">
    <source>
        <dbReference type="ARBA" id="ARBA00022448"/>
    </source>
</evidence>
<dbReference type="RefSeq" id="WP_085753393.1">
    <property type="nucleotide sequence ID" value="NZ_BSPR01000017.1"/>
</dbReference>
<keyword evidence="7" id="KW-0418">Kinase</keyword>
<evidence type="ECO:0000256" key="6">
    <source>
        <dbReference type="ARBA" id="ARBA00022683"/>
    </source>
</evidence>
<organism evidence="8 9">
    <name type="scientific">Piscinibacter gummiphilus</name>
    <dbReference type="NCBI Taxonomy" id="946333"/>
    <lineage>
        <taxon>Bacteria</taxon>
        <taxon>Pseudomonadati</taxon>
        <taxon>Pseudomonadota</taxon>
        <taxon>Betaproteobacteria</taxon>
        <taxon>Burkholderiales</taxon>
        <taxon>Sphaerotilaceae</taxon>
        <taxon>Piscinibacter</taxon>
    </lineage>
</organism>
<keyword evidence="6" id="KW-0598">Phosphotransferase system</keyword>
<comment type="subcellular location">
    <subcellularLocation>
        <location evidence="1">Cytoplasm</location>
    </subcellularLocation>
</comment>
<dbReference type="InterPro" id="IPR004701">
    <property type="entry name" value="PTS_EIIA_man-typ"/>
</dbReference>
<keyword evidence="2" id="KW-0813">Transport</keyword>
<evidence type="ECO:0000256" key="4">
    <source>
        <dbReference type="ARBA" id="ARBA00022597"/>
    </source>
</evidence>
<keyword evidence="5" id="KW-0808">Transferase</keyword>
<dbReference type="InterPro" id="IPR033887">
    <property type="entry name" value="PTS_IIA_man"/>
</dbReference>
<dbReference type="EMBL" id="CP015118">
    <property type="protein sequence ID" value="ARN23079.1"/>
    <property type="molecule type" value="Genomic_DNA"/>
</dbReference>
<accession>A0A1W6LFR5</accession>
<dbReference type="AlphaFoldDB" id="A0A1W6LFR5"/>
<keyword evidence="3" id="KW-0963">Cytoplasm</keyword>
<dbReference type="Gene3D" id="3.40.50.510">
    <property type="entry name" value="Phosphotransferase system, mannose-type IIA component"/>
    <property type="match status" value="1"/>
</dbReference>
<sequence length="149" mass="15899">MPGLLIIAHAPMASSLKTVAEHAFPDCAARLAVLDVPPDMPAEEIEAKARTLLAQIRSPDALVFTDVFGATPCNVAQRLADGEHVKVIAGVNVPMLWRSLCYANEPLDALVARAVSGATQGVMQVAVSRPQNQAFKPGANDQVHHHHQQ</sequence>
<evidence type="ECO:0000256" key="5">
    <source>
        <dbReference type="ARBA" id="ARBA00022679"/>
    </source>
</evidence>
<dbReference type="InterPro" id="IPR051471">
    <property type="entry name" value="Bacterial_PTS_sugar_comp"/>
</dbReference>
<gene>
    <name evidence="8" type="ORF">A4W93_26025</name>
</gene>
<evidence type="ECO:0000256" key="3">
    <source>
        <dbReference type="ARBA" id="ARBA00022490"/>
    </source>
</evidence>
<proteinExistence type="predicted"/>
<evidence type="ECO:0000313" key="9">
    <source>
        <dbReference type="Proteomes" id="UP000193427"/>
    </source>
</evidence>
<evidence type="ECO:0000256" key="1">
    <source>
        <dbReference type="ARBA" id="ARBA00004496"/>
    </source>
</evidence>
<dbReference type="KEGG" id="rgu:A4W93_26025"/>
<dbReference type="GO" id="GO:0009401">
    <property type="term" value="P:phosphoenolpyruvate-dependent sugar phosphotransferase system"/>
    <property type="evidence" value="ECO:0007669"/>
    <property type="project" value="UniProtKB-KW"/>
</dbReference>
<dbReference type="GO" id="GO:0005737">
    <property type="term" value="C:cytoplasm"/>
    <property type="evidence" value="ECO:0007669"/>
    <property type="project" value="UniProtKB-SubCell"/>
</dbReference>
<dbReference type="CDD" id="cd00006">
    <property type="entry name" value="PTS_IIA_man"/>
    <property type="match status" value="1"/>
</dbReference>
<name>A0A1W6LFR5_9BURK</name>
<keyword evidence="4" id="KW-0762">Sugar transport</keyword>
<reference evidence="8 9" key="1">
    <citation type="submission" date="2016-04" db="EMBL/GenBank/DDBJ databases">
        <title>Complete genome sequence of natural rubber-degrading, novel Gram-negative bacterium, Rhizobacter gummiphilus strain NS21.</title>
        <authorList>
            <person name="Tabata M."/>
            <person name="Kasai D."/>
            <person name="Fukuda M."/>
        </authorList>
    </citation>
    <scope>NUCLEOTIDE SEQUENCE [LARGE SCALE GENOMIC DNA]</scope>
    <source>
        <strain evidence="8 9">NS21</strain>
    </source>
</reference>
<evidence type="ECO:0000313" key="8">
    <source>
        <dbReference type="EMBL" id="ARN23079.1"/>
    </source>
</evidence>
<dbReference type="GO" id="GO:0016020">
    <property type="term" value="C:membrane"/>
    <property type="evidence" value="ECO:0007669"/>
    <property type="project" value="InterPro"/>
</dbReference>